<evidence type="ECO:0000256" key="3">
    <source>
        <dbReference type="PROSITE-ProRule" id="PRU00708"/>
    </source>
</evidence>
<dbReference type="Gramene" id="CDP03577">
    <property type="protein sequence ID" value="CDP03577"/>
    <property type="gene ID" value="GSCOC_T00015988001"/>
</dbReference>
<name>A0A068U5J8_COFCA</name>
<evidence type="ECO:0000256" key="4">
    <source>
        <dbReference type="SAM" id="MobiDB-lite"/>
    </source>
</evidence>
<accession>A0A068U5J8</accession>
<reference evidence="6" key="1">
    <citation type="journal article" date="2014" name="Science">
        <title>The coffee genome provides insight into the convergent evolution of caffeine biosynthesis.</title>
        <authorList>
            <person name="Denoeud F."/>
            <person name="Carretero-Paulet L."/>
            <person name="Dereeper A."/>
            <person name="Droc G."/>
            <person name="Guyot R."/>
            <person name="Pietrella M."/>
            <person name="Zheng C."/>
            <person name="Alberti A."/>
            <person name="Anthony F."/>
            <person name="Aprea G."/>
            <person name="Aury J.M."/>
            <person name="Bento P."/>
            <person name="Bernard M."/>
            <person name="Bocs S."/>
            <person name="Campa C."/>
            <person name="Cenci A."/>
            <person name="Combes M.C."/>
            <person name="Crouzillat D."/>
            <person name="Da Silva C."/>
            <person name="Daddiego L."/>
            <person name="De Bellis F."/>
            <person name="Dussert S."/>
            <person name="Garsmeur O."/>
            <person name="Gayraud T."/>
            <person name="Guignon V."/>
            <person name="Jahn K."/>
            <person name="Jamilloux V."/>
            <person name="Joet T."/>
            <person name="Labadie K."/>
            <person name="Lan T."/>
            <person name="Leclercq J."/>
            <person name="Lepelley M."/>
            <person name="Leroy T."/>
            <person name="Li L.T."/>
            <person name="Librado P."/>
            <person name="Lopez L."/>
            <person name="Munoz A."/>
            <person name="Noel B."/>
            <person name="Pallavicini A."/>
            <person name="Perrotta G."/>
            <person name="Poncet V."/>
            <person name="Pot D."/>
            <person name="Priyono X."/>
            <person name="Rigoreau M."/>
            <person name="Rouard M."/>
            <person name="Rozas J."/>
            <person name="Tranchant-Dubreuil C."/>
            <person name="VanBuren R."/>
            <person name="Zhang Q."/>
            <person name="Andrade A.C."/>
            <person name="Argout X."/>
            <person name="Bertrand B."/>
            <person name="de Kochko A."/>
            <person name="Graziosi G."/>
            <person name="Henry R.J."/>
            <person name="Jayarama X."/>
            <person name="Ming R."/>
            <person name="Nagai C."/>
            <person name="Rounsley S."/>
            <person name="Sankoff D."/>
            <person name="Giuliano G."/>
            <person name="Albert V.A."/>
            <person name="Wincker P."/>
            <person name="Lashermes P."/>
        </authorList>
    </citation>
    <scope>NUCLEOTIDE SEQUENCE [LARGE SCALE GENOMIC DNA]</scope>
    <source>
        <strain evidence="6">cv. DH200-94</strain>
    </source>
</reference>
<comment type="similarity">
    <text evidence="1">Belongs to the PPR family. P subfamily.</text>
</comment>
<feature type="repeat" description="PPR" evidence="3">
    <location>
        <begin position="234"/>
        <end position="268"/>
    </location>
</feature>
<dbReference type="InterPro" id="IPR011990">
    <property type="entry name" value="TPR-like_helical_dom_sf"/>
</dbReference>
<organism evidence="5 6">
    <name type="scientific">Coffea canephora</name>
    <name type="common">Robusta coffee</name>
    <dbReference type="NCBI Taxonomy" id="49390"/>
    <lineage>
        <taxon>Eukaryota</taxon>
        <taxon>Viridiplantae</taxon>
        <taxon>Streptophyta</taxon>
        <taxon>Embryophyta</taxon>
        <taxon>Tracheophyta</taxon>
        <taxon>Spermatophyta</taxon>
        <taxon>Magnoliopsida</taxon>
        <taxon>eudicotyledons</taxon>
        <taxon>Gunneridae</taxon>
        <taxon>Pentapetalae</taxon>
        <taxon>asterids</taxon>
        <taxon>lamiids</taxon>
        <taxon>Gentianales</taxon>
        <taxon>Rubiaceae</taxon>
        <taxon>Ixoroideae</taxon>
        <taxon>Gardenieae complex</taxon>
        <taxon>Bertiereae - Coffeeae clade</taxon>
        <taxon>Coffeeae</taxon>
        <taxon>Coffea</taxon>
    </lineage>
</organism>
<evidence type="ECO:0000313" key="5">
    <source>
        <dbReference type="EMBL" id="CDP03577.1"/>
    </source>
</evidence>
<dbReference type="GO" id="GO:0003729">
    <property type="term" value="F:mRNA binding"/>
    <property type="evidence" value="ECO:0007669"/>
    <property type="project" value="InterPro"/>
</dbReference>
<keyword evidence="2" id="KW-0677">Repeat</keyword>
<dbReference type="FunCoup" id="A0A068U5J8">
    <property type="interactions" value="1979"/>
</dbReference>
<evidence type="ECO:0000313" key="6">
    <source>
        <dbReference type="Proteomes" id="UP000295252"/>
    </source>
</evidence>
<dbReference type="InParanoid" id="A0A068U5J8"/>
<dbReference type="Pfam" id="PF01535">
    <property type="entry name" value="PPR"/>
    <property type="match status" value="1"/>
</dbReference>
<keyword evidence="6" id="KW-1185">Reference proteome</keyword>
<evidence type="ECO:0000256" key="1">
    <source>
        <dbReference type="ARBA" id="ARBA00007626"/>
    </source>
</evidence>
<dbReference type="PhylomeDB" id="A0A068U5J8"/>
<dbReference type="InterPro" id="IPR002885">
    <property type="entry name" value="PPR_rpt"/>
</dbReference>
<dbReference type="Pfam" id="PF13812">
    <property type="entry name" value="PPR_3"/>
    <property type="match status" value="2"/>
</dbReference>
<protein>
    <recommendedName>
        <fullName evidence="7">Pentacotripeptide-repeat region of PRORP domain-containing protein</fullName>
    </recommendedName>
</protein>
<dbReference type="Gene3D" id="1.25.40.10">
    <property type="entry name" value="Tetratricopeptide repeat domain"/>
    <property type="match status" value="3"/>
</dbReference>
<gene>
    <name evidence="5" type="ORF">GSCOC_T00015988001</name>
</gene>
<evidence type="ECO:0008006" key="7">
    <source>
        <dbReference type="Google" id="ProtNLM"/>
    </source>
</evidence>
<proteinExistence type="inferred from homology"/>
<dbReference type="EMBL" id="HG739095">
    <property type="protein sequence ID" value="CDP03577.1"/>
    <property type="molecule type" value="Genomic_DNA"/>
</dbReference>
<evidence type="ECO:0000256" key="2">
    <source>
        <dbReference type="ARBA" id="ARBA00022737"/>
    </source>
</evidence>
<feature type="compositionally biased region" description="Low complexity" evidence="4">
    <location>
        <begin position="28"/>
        <end position="40"/>
    </location>
</feature>
<dbReference type="OrthoDB" id="185373at2759"/>
<dbReference type="PANTHER" id="PTHR47874:SF1">
    <property type="entry name" value="OS05G0407900 PROTEIN"/>
    <property type="match status" value="1"/>
</dbReference>
<dbReference type="NCBIfam" id="TIGR00756">
    <property type="entry name" value="PPR"/>
    <property type="match status" value="1"/>
</dbReference>
<dbReference type="PROSITE" id="PS51375">
    <property type="entry name" value="PPR"/>
    <property type="match status" value="1"/>
</dbReference>
<feature type="region of interest" description="Disordered" evidence="4">
    <location>
        <begin position="21"/>
        <end position="44"/>
    </location>
</feature>
<dbReference type="PANTHER" id="PTHR47874">
    <property type="entry name" value="EXPRESSED PROTEIN"/>
    <property type="match status" value="1"/>
</dbReference>
<dbReference type="InterPro" id="IPR044179">
    <property type="entry name" value="PPR5-like"/>
</dbReference>
<dbReference type="OMA" id="PENEYRP"/>
<dbReference type="AlphaFoldDB" id="A0A068U5J8"/>
<sequence>MKRAWKLSSDAAQTRDRFLQRRYSGSHNPPTTSPSLNPSSCKTPTSASRLLRQCPPQTPSTTCQIVWPNIAPLFLNKWRSPGDSTAKQDQRDRVSALKEELLKYSGDAENIERVLEEKGVPLFRTYYDGSAVIELLKQLASSPDFALQIFNWRREQLDHGAPMTNEEYATGITLAGRLKNVDLAAELFAEAANKKLKETSLYNALMSAYMYNGLAAKCQLVFWDLRQEETCKPTIVTYNILISVFGRLMLVDHMEATLQEIKDLNLSPNLSTYKNLIAGYITAWMWDNMEKTYMIMKADDVKPDLSTHLLMLRGYAHSGELKKMEEIYELVKDHVNDKEIPLIRTMICAYCRSSVSNRVKKIEELLVLIPENDYRPWLNVLLICLYANEDSLEQMENLISEAFEHNTAVRTTAIMRCIVSSYFRNDAVDKLANFVKRAESAGWRLCRSLYHCKMVMYSSQRRLAEMEMVLDEMRQVNVYFSKKTFWILYKAYSQWGQKCKLKQVLGMMCKHGHSIPLNTCSS</sequence>
<dbReference type="Proteomes" id="UP000295252">
    <property type="component" value="Chromosome I"/>
</dbReference>